<reference evidence="2" key="1">
    <citation type="submission" date="2022-12" db="EMBL/GenBank/DDBJ databases">
        <authorList>
            <person name="Petersen C."/>
        </authorList>
    </citation>
    <scope>NUCLEOTIDE SEQUENCE</scope>
    <source>
        <strain evidence="2">IBT 17660</strain>
    </source>
</reference>
<gene>
    <name evidence="2" type="ORF">N7530_009257</name>
</gene>
<dbReference type="InterPro" id="IPR046368">
    <property type="entry name" value="Tag1"/>
</dbReference>
<dbReference type="GO" id="GO:0000329">
    <property type="term" value="C:fungal-type vacuole membrane"/>
    <property type="evidence" value="ECO:0007669"/>
    <property type="project" value="InterPro"/>
</dbReference>
<proteinExistence type="predicted"/>
<accession>A0A9W9WIB0</accession>
<dbReference type="InterPro" id="IPR022185">
    <property type="entry name" value="DUF3712"/>
</dbReference>
<dbReference type="EMBL" id="JAPWDO010000006">
    <property type="protein sequence ID" value="KAJ5465470.1"/>
    <property type="molecule type" value="Genomic_DNA"/>
</dbReference>
<dbReference type="PANTHER" id="PTHR35895:SF1">
    <property type="entry name" value="LIPID-BINDING SERUM GLYCOPROTEIN C-TERMINAL DOMAIN-CONTAINING PROTEIN"/>
    <property type="match status" value="1"/>
</dbReference>
<comment type="caution">
    <text evidence="2">The sequence shown here is derived from an EMBL/GenBank/DDBJ whole genome shotgun (WGS) entry which is preliminary data.</text>
</comment>
<dbReference type="PANTHER" id="PTHR35895">
    <property type="entry name" value="CHROMOSOME 16, WHOLE GENOME SHOTGUN SEQUENCE"/>
    <property type="match status" value="1"/>
</dbReference>
<dbReference type="OrthoDB" id="10039566at2759"/>
<dbReference type="Pfam" id="PF12505">
    <property type="entry name" value="DUF3712"/>
    <property type="match status" value="1"/>
</dbReference>
<keyword evidence="3" id="KW-1185">Reference proteome</keyword>
<sequence>MLSFGSIRPFKKARANNDDHISRDAHNDSERSSAKTYTSHAEGDSKGKAGSLMKIWKHCKRPGSALVARHIAQPILAKSSLVLLSTYLHNPTPNTVDVSMRVTLTLPVPFLILLEPMVVHLCRNGHAPDDPFFELTLPACKIRRSTDIEVTGQTTNVLNMKQFGNFINDVMFNESVILGINGLAKAQFRGSCQLLLSKAPDGALLEAVLDLPNPSLATIEMGDLTLNLYVGPVLIGEVFIPNVTFTPGPNVVSSRIYLDTRKIISNITTIIQSQKDLLYRGKLGVRVSGKSTVSNGENLAYFENALSKLQLYSMIPLFRVLGSTVGEIATSVAPGNILMLLRTTGIMAILEGNGVDLAQLTRLGQPA</sequence>
<name>A0A9W9WIB0_9EURO</name>
<feature type="compositionally biased region" description="Basic and acidic residues" evidence="1">
    <location>
        <begin position="15"/>
        <end position="33"/>
    </location>
</feature>
<dbReference type="AlphaFoldDB" id="A0A9W9WIB0"/>
<evidence type="ECO:0000256" key="1">
    <source>
        <dbReference type="SAM" id="MobiDB-lite"/>
    </source>
</evidence>
<dbReference type="Proteomes" id="UP001147760">
    <property type="component" value="Unassembled WGS sequence"/>
</dbReference>
<reference evidence="2" key="2">
    <citation type="journal article" date="2023" name="IMA Fungus">
        <title>Comparative genomic study of the Penicillium genus elucidates a diverse pangenome and 15 lateral gene transfer events.</title>
        <authorList>
            <person name="Petersen C."/>
            <person name="Sorensen T."/>
            <person name="Nielsen M.R."/>
            <person name="Sondergaard T.E."/>
            <person name="Sorensen J.L."/>
            <person name="Fitzpatrick D.A."/>
            <person name="Frisvad J.C."/>
            <person name="Nielsen K.L."/>
        </authorList>
    </citation>
    <scope>NUCLEOTIDE SEQUENCE</scope>
    <source>
        <strain evidence="2">IBT 17660</strain>
    </source>
</reference>
<organism evidence="2 3">
    <name type="scientific">Penicillium desertorum</name>
    <dbReference type="NCBI Taxonomy" id="1303715"/>
    <lineage>
        <taxon>Eukaryota</taxon>
        <taxon>Fungi</taxon>
        <taxon>Dikarya</taxon>
        <taxon>Ascomycota</taxon>
        <taxon>Pezizomycotina</taxon>
        <taxon>Eurotiomycetes</taxon>
        <taxon>Eurotiomycetidae</taxon>
        <taxon>Eurotiales</taxon>
        <taxon>Aspergillaceae</taxon>
        <taxon>Penicillium</taxon>
    </lineage>
</organism>
<protein>
    <submittedName>
        <fullName evidence="2">Uncharacterized protein</fullName>
    </submittedName>
</protein>
<evidence type="ECO:0000313" key="2">
    <source>
        <dbReference type="EMBL" id="KAJ5465470.1"/>
    </source>
</evidence>
<evidence type="ECO:0000313" key="3">
    <source>
        <dbReference type="Proteomes" id="UP001147760"/>
    </source>
</evidence>
<feature type="region of interest" description="Disordered" evidence="1">
    <location>
        <begin position="15"/>
        <end position="47"/>
    </location>
</feature>